<feature type="transmembrane region" description="Helical" evidence="1">
    <location>
        <begin position="107"/>
        <end position="128"/>
    </location>
</feature>
<dbReference type="Pfam" id="PF17820">
    <property type="entry name" value="PDZ_6"/>
    <property type="match status" value="1"/>
</dbReference>
<name>A0ABT2UE58_9BACL</name>
<accession>A0ABT2UE58</accession>
<feature type="transmembrane region" description="Helical" evidence="1">
    <location>
        <begin position="184"/>
        <end position="203"/>
    </location>
</feature>
<dbReference type="Gene3D" id="2.30.42.10">
    <property type="match status" value="1"/>
</dbReference>
<evidence type="ECO:0000259" key="2">
    <source>
        <dbReference type="Pfam" id="PF17820"/>
    </source>
</evidence>
<sequence length="421" mass="47022">MNVFMEIALKGLQALLQLLINPFYYVGICFVILQYRRQISLERKLFHTKLHSILSQTWQTLLWGLIGGIAASIVMAFIGATIQVEAVLILWVIALLLLFIRVRFLCWAYAIGLIGILQSIWIFIPILHTVTGLSWLTEPLLALNMPSLLALIAILHVVEAVLVRMRGARTGTPMFYESKRGKIVGGYQLQGFWPVVLFLVVPFQGGGTLLPWTPLLGAGLWSGGWTIIGFPMMIGFADITLSRLPEEKAKLSSNLLFMYAGAVLVLAALAYLGPVATLIACLGCILLHEGLRMYSRWDESNRKPYFVEDPRGLKILGVLPGSAGDEMGIQAGEIIHKVNGLPIRSKHELHHAMQLNSAFCKLEVLNLAGESKFLKRPMFSGEHHQLGILLVPDQDAPYYVEEKSVHFWRYLRRKLPGTISK</sequence>
<keyword evidence="1" id="KW-0812">Transmembrane</keyword>
<evidence type="ECO:0000256" key="1">
    <source>
        <dbReference type="SAM" id="Phobius"/>
    </source>
</evidence>
<feature type="transmembrane region" description="Helical" evidence="1">
    <location>
        <begin position="251"/>
        <end position="269"/>
    </location>
</feature>
<reference evidence="3 4" key="1">
    <citation type="submission" date="2022-09" db="EMBL/GenBank/DDBJ databases">
        <authorList>
            <person name="Han X.L."/>
            <person name="Wang Q."/>
            <person name="Lu T."/>
        </authorList>
    </citation>
    <scope>NUCLEOTIDE SEQUENCE [LARGE SCALE GENOMIC DNA]</scope>
    <source>
        <strain evidence="3 4">WQ 127069</strain>
    </source>
</reference>
<comment type="caution">
    <text evidence="3">The sequence shown here is derived from an EMBL/GenBank/DDBJ whole genome shotgun (WGS) entry which is preliminary data.</text>
</comment>
<proteinExistence type="predicted"/>
<feature type="transmembrane region" description="Helical" evidence="1">
    <location>
        <begin position="140"/>
        <end position="163"/>
    </location>
</feature>
<dbReference type="Proteomes" id="UP001652445">
    <property type="component" value="Unassembled WGS sequence"/>
</dbReference>
<dbReference type="SUPFAM" id="SSF50156">
    <property type="entry name" value="PDZ domain-like"/>
    <property type="match status" value="1"/>
</dbReference>
<dbReference type="RefSeq" id="WP_262684271.1">
    <property type="nucleotide sequence ID" value="NZ_JAOQIO010000036.1"/>
</dbReference>
<feature type="transmembrane region" description="Helical" evidence="1">
    <location>
        <begin position="56"/>
        <end position="78"/>
    </location>
</feature>
<evidence type="ECO:0000313" key="3">
    <source>
        <dbReference type="EMBL" id="MCU6792916.1"/>
    </source>
</evidence>
<feature type="transmembrane region" description="Helical" evidence="1">
    <location>
        <begin position="12"/>
        <end position="35"/>
    </location>
</feature>
<protein>
    <submittedName>
        <fullName evidence="3">PDZ domain-containing protein</fullName>
    </submittedName>
</protein>
<organism evidence="3 4">
    <name type="scientific">Paenibacillus baimaensis</name>
    <dbReference type="NCBI Taxonomy" id="2982185"/>
    <lineage>
        <taxon>Bacteria</taxon>
        <taxon>Bacillati</taxon>
        <taxon>Bacillota</taxon>
        <taxon>Bacilli</taxon>
        <taxon>Bacillales</taxon>
        <taxon>Paenibacillaceae</taxon>
        <taxon>Paenibacillus</taxon>
    </lineage>
</organism>
<feature type="domain" description="PDZ" evidence="2">
    <location>
        <begin position="315"/>
        <end position="354"/>
    </location>
</feature>
<gene>
    <name evidence="3" type="ORF">OB236_12380</name>
</gene>
<feature type="transmembrane region" description="Helical" evidence="1">
    <location>
        <begin position="215"/>
        <end position="239"/>
    </location>
</feature>
<keyword evidence="1" id="KW-0472">Membrane</keyword>
<dbReference type="EMBL" id="JAOQIO010000036">
    <property type="protein sequence ID" value="MCU6792916.1"/>
    <property type="molecule type" value="Genomic_DNA"/>
</dbReference>
<feature type="transmembrane region" description="Helical" evidence="1">
    <location>
        <begin position="84"/>
        <end position="100"/>
    </location>
</feature>
<dbReference type="InterPro" id="IPR041489">
    <property type="entry name" value="PDZ_6"/>
</dbReference>
<keyword evidence="1" id="KW-1133">Transmembrane helix</keyword>
<evidence type="ECO:0000313" key="4">
    <source>
        <dbReference type="Proteomes" id="UP001652445"/>
    </source>
</evidence>
<keyword evidence="4" id="KW-1185">Reference proteome</keyword>
<dbReference type="InterPro" id="IPR036034">
    <property type="entry name" value="PDZ_sf"/>
</dbReference>